<comment type="caution">
    <text evidence="1">The sequence shown here is derived from an EMBL/GenBank/DDBJ whole genome shotgun (WGS) entry which is preliminary data.</text>
</comment>
<organism evidence="1 2">
    <name type="scientific">Niastella populi</name>
    <dbReference type="NCBI Taxonomy" id="550983"/>
    <lineage>
        <taxon>Bacteria</taxon>
        <taxon>Pseudomonadati</taxon>
        <taxon>Bacteroidota</taxon>
        <taxon>Chitinophagia</taxon>
        <taxon>Chitinophagales</taxon>
        <taxon>Chitinophagaceae</taxon>
        <taxon>Niastella</taxon>
    </lineage>
</organism>
<evidence type="ECO:0000313" key="2">
    <source>
        <dbReference type="Proteomes" id="UP000192276"/>
    </source>
</evidence>
<dbReference type="Gene3D" id="2.60.120.260">
    <property type="entry name" value="Galactose-binding domain-like"/>
    <property type="match status" value="2"/>
</dbReference>
<dbReference type="PROSITE" id="PS51257">
    <property type="entry name" value="PROKAR_LIPOPROTEIN"/>
    <property type="match status" value="1"/>
</dbReference>
<sequence>MKRLILFVFYSSMLLISCKSKDYRSVIAQYNGNASDSLKLQAARFLVENASGQESLDTASMVKNDKVFYFLDSIVQKNATEERDEKGELRNGKIKIPDDYRGILDGFVNSHPDLLLPVTPKYISDTATLTRSFLNNNIDEAFWAWQNLPWSKEVPFDIFKEYILPYKVINTYWEGTRQYFMEKYKHIIDSSEKKSLYEVSEIIRKDIHLWFKEDGEASRIWPFLMPMSFRNIVRGKLGNCFEATAIRTSAMRAMGIPVAFESVPQWGNVSSGTHYFYTVLDPKSDTITKLIDNANIYRDTRYIVEGSSYVAKLEWVPKDMPVLYNKTIPKIYRKCFSRQANSLAAIKAPDDQVPEFFNDNHLMDVTRKYVEAADVKLTLLNAQKHKYAYLCIFNPKGWEPVQWTKVEGDSVIFKDMGKNIVYLPAYFKNDLLIPAGPAFLLQMNGLPKFLVPTINKSDLKLTRKFRFSSHNAMNAMECFAGRFQGCNDLGLMDTVNLYTNNTFKHKMTEVLLNNTGKFRYLLFQFSGIGNASIAEIEFWGIVDGKEQKLTGTIFGNKGKYSKETEKAFDGNRDSYFFKDAGGPTYIGIDLGQNKRAQITRIRYCPRNDTNDVLPGDTYELFIWNNEWVSLGTKTGVDFQPLTFNAPQGGIYWLRDRTKGKEERIFTYENGKQFFW</sequence>
<evidence type="ECO:0000313" key="1">
    <source>
        <dbReference type="EMBL" id="OQP59825.1"/>
    </source>
</evidence>
<protein>
    <recommendedName>
        <fullName evidence="3">Peptide-N(4)-(N-acetyl-beta-glucosaminyl)asparagine amidase</fullName>
    </recommendedName>
</protein>
<dbReference type="EMBL" id="LWBP01000167">
    <property type="protein sequence ID" value="OQP59825.1"/>
    <property type="molecule type" value="Genomic_DNA"/>
</dbReference>
<gene>
    <name evidence="1" type="ORF">A4R26_20790</name>
</gene>
<reference evidence="2" key="1">
    <citation type="submission" date="2016-04" db="EMBL/GenBank/DDBJ databases">
        <authorList>
            <person name="Chen L."/>
            <person name="Zhuang W."/>
            <person name="Wang G."/>
        </authorList>
    </citation>
    <scope>NUCLEOTIDE SEQUENCE [LARGE SCALE GENOMIC DNA]</scope>
    <source>
        <strain evidence="2">208</strain>
    </source>
</reference>
<dbReference type="PANTHER" id="PTHR35532">
    <property type="entry name" value="SIMILAR TO POLYHYDROXYALKANOATE DEPOLYMERASE"/>
    <property type="match status" value="1"/>
</dbReference>
<evidence type="ECO:0008006" key="3">
    <source>
        <dbReference type="Google" id="ProtNLM"/>
    </source>
</evidence>
<dbReference type="RefSeq" id="WP_081164507.1">
    <property type="nucleotide sequence ID" value="NZ_LWBP01000167.1"/>
</dbReference>
<name>A0A1V9FN93_9BACT</name>
<dbReference type="PANTHER" id="PTHR35532:SF5">
    <property type="entry name" value="CARBOHYDRATE-BINDING DOMAIN-CONTAINING PROTEIN"/>
    <property type="match status" value="1"/>
</dbReference>
<dbReference type="Proteomes" id="UP000192276">
    <property type="component" value="Unassembled WGS sequence"/>
</dbReference>
<dbReference type="AlphaFoldDB" id="A0A1V9FN93"/>
<dbReference type="STRING" id="550983.A4R26_20790"/>
<dbReference type="OrthoDB" id="679512at2"/>
<keyword evidence="2" id="KW-1185">Reference proteome</keyword>
<accession>A0A1V9FN93</accession>
<proteinExistence type="predicted"/>